<dbReference type="GO" id="GO:0005764">
    <property type="term" value="C:lysosome"/>
    <property type="evidence" value="ECO:0007669"/>
    <property type="project" value="TreeGrafter"/>
</dbReference>
<dbReference type="FunFam" id="2.60.40.1360:FF:000003">
    <property type="entry name" value="Alpha-mannosidase"/>
    <property type="match status" value="1"/>
</dbReference>
<dbReference type="AlphaFoldDB" id="A0A4W2G521"/>
<sequence length="349" mass="40259">MEILEGQLLTEIQRCFYRTVNDRDPTYTIYSQLARGPPGADGELLCHRIEQEYRVGPLELNHEAIWRTSTHLNTAQVLYSDNNGYQMQRRAYKQYMVNTITRNYYPMTQSAFIQDRQSRLVLLSEQVHGVSSQGSGQMEDFFHRQLLIKQQWALSVNVTLNDTSVVHSVLWLLLGPSTLTRDLGQRSGVALQHRPVVLIRELSETTRVHPDFQQQEAVMLPPSLHLQILSIPGWTYNLNHTKHLQNLQKGHQGQAKVDFCRVLLWLHHLYEKGQHPVLSQPVMVNLQSVLWSLGSVVSMEECSLTGTWDVGTLQRWSWKIQDGSSKGEGPDIAIHPKEIRMFFIHFQEQ</sequence>
<dbReference type="PANTHER" id="PTHR11607:SF28">
    <property type="entry name" value="EPIDIDYMIS-SPECIFIC ALPHA-MANNOSIDASE"/>
    <property type="match status" value="1"/>
</dbReference>
<dbReference type="Ensembl" id="ENSBIXT00005021072.1">
    <property type="protein sequence ID" value="ENSBIXP00005011951.1"/>
    <property type="gene ID" value="ENSBIXG00005016537.1"/>
</dbReference>
<evidence type="ECO:0000313" key="2">
    <source>
        <dbReference type="Ensembl" id="ENSBIXP00005011951.1"/>
    </source>
</evidence>
<dbReference type="InterPro" id="IPR050843">
    <property type="entry name" value="Glycosyl_Hydrlase_38"/>
</dbReference>
<dbReference type="Gene3D" id="2.60.40.1360">
    <property type="match status" value="1"/>
</dbReference>
<dbReference type="GO" id="GO:0004559">
    <property type="term" value="F:alpha-mannosidase activity"/>
    <property type="evidence" value="ECO:0007669"/>
    <property type="project" value="InterPro"/>
</dbReference>
<accession>A0A4W2G521</accession>
<dbReference type="InterPro" id="IPR011013">
    <property type="entry name" value="Gal_mutarotase_sf_dom"/>
</dbReference>
<dbReference type="GO" id="GO:0030246">
    <property type="term" value="F:carbohydrate binding"/>
    <property type="evidence" value="ECO:0007669"/>
    <property type="project" value="InterPro"/>
</dbReference>
<dbReference type="Proteomes" id="UP000314981">
    <property type="component" value="Chromosome 6"/>
</dbReference>
<dbReference type="GO" id="GO:0006013">
    <property type="term" value="P:mannose metabolic process"/>
    <property type="evidence" value="ECO:0007669"/>
    <property type="project" value="InterPro"/>
</dbReference>
<dbReference type="Pfam" id="PF07748">
    <property type="entry name" value="Glyco_hydro_38C"/>
    <property type="match status" value="1"/>
</dbReference>
<feature type="domain" description="Glycosyl hydrolase family 38 C-terminal" evidence="1">
    <location>
        <begin position="46"/>
        <end position="146"/>
    </location>
</feature>
<reference evidence="2" key="2">
    <citation type="submission" date="2025-05" db="UniProtKB">
        <authorList>
            <consortium name="Ensembl"/>
        </authorList>
    </citation>
    <scope>IDENTIFICATION</scope>
</reference>
<proteinExistence type="predicted"/>
<dbReference type="PANTHER" id="PTHR11607">
    <property type="entry name" value="ALPHA-MANNOSIDASE"/>
    <property type="match status" value="1"/>
</dbReference>
<organism evidence="2 4">
    <name type="scientific">Bos indicus x Bos taurus</name>
    <name type="common">Hybrid cattle</name>
    <dbReference type="NCBI Taxonomy" id="30522"/>
    <lineage>
        <taxon>Eukaryota</taxon>
        <taxon>Metazoa</taxon>
        <taxon>Chordata</taxon>
        <taxon>Craniata</taxon>
        <taxon>Vertebrata</taxon>
        <taxon>Euteleostomi</taxon>
        <taxon>Mammalia</taxon>
        <taxon>Eutheria</taxon>
        <taxon>Laurasiatheria</taxon>
        <taxon>Artiodactyla</taxon>
        <taxon>Ruminantia</taxon>
        <taxon>Pecora</taxon>
        <taxon>Bovidae</taxon>
        <taxon>Bovinae</taxon>
        <taxon>Bos</taxon>
    </lineage>
</organism>
<name>A0A4W2G521_BOBOX</name>
<keyword evidence="3" id="KW-1185">Reference proteome</keyword>
<dbReference type="Proteomes" id="UP000429181">
    <property type="component" value="Chromosome 6"/>
</dbReference>
<dbReference type="Gene3D" id="2.70.98.30">
    <property type="entry name" value="Golgi alpha-mannosidase II, domain 4"/>
    <property type="match status" value="1"/>
</dbReference>
<dbReference type="InterPro" id="IPR011682">
    <property type="entry name" value="Glyco_hydro_38_C"/>
</dbReference>
<dbReference type="SUPFAM" id="SSF74650">
    <property type="entry name" value="Galactose mutarotase-like"/>
    <property type="match status" value="1"/>
</dbReference>
<evidence type="ECO:0000259" key="1">
    <source>
        <dbReference type="Pfam" id="PF07748"/>
    </source>
</evidence>
<evidence type="ECO:0000313" key="4">
    <source>
        <dbReference type="Proteomes" id="UP000429181"/>
    </source>
</evidence>
<reference evidence="3 4" key="1">
    <citation type="submission" date="2018-11" db="EMBL/GenBank/DDBJ databases">
        <title>Haplotype-resolved cattle genomes.</title>
        <authorList>
            <person name="Low W.Y."/>
            <person name="Tearle R."/>
            <person name="Bickhart D.M."/>
            <person name="Rosen B.D."/>
            <person name="Koren S."/>
            <person name="Rhie A."/>
            <person name="Hiendleder S."/>
            <person name="Phillippy A.M."/>
            <person name="Smith T.P.L."/>
            <person name="Williams J.L."/>
        </authorList>
    </citation>
    <scope>NUCLEOTIDE SEQUENCE [LARGE SCALE GENOMIC DNA]</scope>
</reference>
<dbReference type="GeneTree" id="ENSGT01030000234638"/>
<protein>
    <recommendedName>
        <fullName evidence="1">Glycosyl hydrolase family 38 C-terminal domain-containing protein</fullName>
    </recommendedName>
</protein>
<dbReference type="Ensembl" id="ENSBIXT00000035141.1">
    <property type="protein sequence ID" value="ENSBIXP00000020840.1"/>
    <property type="gene ID" value="ENSBIXG00000004827.1"/>
</dbReference>
<evidence type="ECO:0000313" key="3">
    <source>
        <dbReference type="Proteomes" id="UP000314981"/>
    </source>
</evidence>